<dbReference type="GO" id="GO:0005819">
    <property type="term" value="C:spindle"/>
    <property type="evidence" value="ECO:0007669"/>
    <property type="project" value="InterPro"/>
</dbReference>
<dbReference type="GO" id="GO:0005874">
    <property type="term" value="C:microtubule"/>
    <property type="evidence" value="ECO:0007669"/>
    <property type="project" value="InterPro"/>
</dbReference>
<keyword evidence="8" id="KW-1185">Reference proteome</keyword>
<evidence type="ECO:0000313" key="8">
    <source>
        <dbReference type="Proteomes" id="UP000439903"/>
    </source>
</evidence>
<dbReference type="InterPro" id="IPR009675">
    <property type="entry name" value="TPX2_fam"/>
</dbReference>
<evidence type="ECO:0000259" key="6">
    <source>
        <dbReference type="Pfam" id="PF06886"/>
    </source>
</evidence>
<comment type="similarity">
    <text evidence="2">Belongs to the TPX2 family.</text>
</comment>
<protein>
    <submittedName>
        <fullName evidence="7">Targeting protein for Xklp2</fullName>
    </submittedName>
</protein>
<name>A0A8H3X5E6_GIGMA</name>
<evidence type="ECO:0000256" key="4">
    <source>
        <dbReference type="ARBA" id="ARBA00023212"/>
    </source>
</evidence>
<feature type="region of interest" description="Disordered" evidence="5">
    <location>
        <begin position="57"/>
        <end position="82"/>
    </location>
</feature>
<dbReference type="GO" id="GO:0060236">
    <property type="term" value="P:regulation of mitotic spindle organization"/>
    <property type="evidence" value="ECO:0007669"/>
    <property type="project" value="InterPro"/>
</dbReference>
<evidence type="ECO:0000256" key="2">
    <source>
        <dbReference type="ARBA" id="ARBA00005885"/>
    </source>
</evidence>
<evidence type="ECO:0000313" key="7">
    <source>
        <dbReference type="EMBL" id="KAF0411831.1"/>
    </source>
</evidence>
<dbReference type="PANTHER" id="PTHR14326:SF44">
    <property type="entry name" value="TARGETING PROTEIN FOR XKLP2"/>
    <property type="match status" value="1"/>
</dbReference>
<feature type="region of interest" description="Disordered" evidence="5">
    <location>
        <begin position="1"/>
        <end position="32"/>
    </location>
</feature>
<sequence>MEQTHRFKAQPLPSNSPDCLSPRDNYSLTRPKPFTLRTDLRGEKYQHTFRERLRELSEQEKENQFRAQPVPSFEPEIPKKPVVPPPTKPVEFFFLTDIRLEERKIFDEQRKLRDKWINALKEQKQREEMVRQKEEIRRLRSELVHRAQPIRRFTPLHIHPSNKRLTRAVSPLIGGKRRKYMQILEESFQLNELQDPVTVTNTNLQDPAAATDTQDPIDVISSEMQKLITFDTSITDNNSYDQ</sequence>
<evidence type="ECO:0000256" key="3">
    <source>
        <dbReference type="ARBA" id="ARBA00022490"/>
    </source>
</evidence>
<comment type="subcellular location">
    <subcellularLocation>
        <location evidence="1">Cytoplasm</location>
        <location evidence="1">Cytoskeleton</location>
    </subcellularLocation>
</comment>
<dbReference type="InterPro" id="IPR027329">
    <property type="entry name" value="TPX2_C"/>
</dbReference>
<dbReference type="Pfam" id="PF06886">
    <property type="entry name" value="TPX2"/>
    <property type="match status" value="1"/>
</dbReference>
<dbReference type="AlphaFoldDB" id="A0A8H3X5E6"/>
<keyword evidence="3" id="KW-0963">Cytoplasm</keyword>
<evidence type="ECO:0000256" key="1">
    <source>
        <dbReference type="ARBA" id="ARBA00004245"/>
    </source>
</evidence>
<dbReference type="OrthoDB" id="1684416at2759"/>
<organism evidence="7 8">
    <name type="scientific">Gigaspora margarita</name>
    <dbReference type="NCBI Taxonomy" id="4874"/>
    <lineage>
        <taxon>Eukaryota</taxon>
        <taxon>Fungi</taxon>
        <taxon>Fungi incertae sedis</taxon>
        <taxon>Mucoromycota</taxon>
        <taxon>Glomeromycotina</taxon>
        <taxon>Glomeromycetes</taxon>
        <taxon>Diversisporales</taxon>
        <taxon>Gigasporaceae</taxon>
        <taxon>Gigaspora</taxon>
    </lineage>
</organism>
<reference evidence="7 8" key="1">
    <citation type="journal article" date="2019" name="Environ. Microbiol.">
        <title>At the nexus of three kingdoms: the genome of the mycorrhizal fungus Gigaspora margarita provides insights into plant, endobacterial and fungal interactions.</title>
        <authorList>
            <person name="Venice F."/>
            <person name="Ghignone S."/>
            <person name="Salvioli di Fossalunga A."/>
            <person name="Amselem J."/>
            <person name="Novero M."/>
            <person name="Xianan X."/>
            <person name="Sedzielewska Toro K."/>
            <person name="Morin E."/>
            <person name="Lipzen A."/>
            <person name="Grigoriev I.V."/>
            <person name="Henrissat B."/>
            <person name="Martin F.M."/>
            <person name="Bonfante P."/>
        </authorList>
    </citation>
    <scope>NUCLEOTIDE SEQUENCE [LARGE SCALE GENOMIC DNA]</scope>
    <source>
        <strain evidence="7 8">BEG34</strain>
    </source>
</reference>
<feature type="compositionally biased region" description="Polar residues" evidence="5">
    <location>
        <begin position="12"/>
        <end position="28"/>
    </location>
</feature>
<gene>
    <name evidence="7" type="ORF">F8M41_008181</name>
</gene>
<evidence type="ECO:0000256" key="5">
    <source>
        <dbReference type="SAM" id="MobiDB-lite"/>
    </source>
</evidence>
<keyword evidence="4" id="KW-0206">Cytoskeleton</keyword>
<comment type="caution">
    <text evidence="7">The sequence shown here is derived from an EMBL/GenBank/DDBJ whole genome shotgun (WGS) entry which is preliminary data.</text>
</comment>
<accession>A0A8H3X5E6</accession>
<dbReference type="PANTHER" id="PTHR14326">
    <property type="entry name" value="TARGETING PROTEIN FOR XKLP2"/>
    <property type="match status" value="1"/>
</dbReference>
<feature type="domain" description="TPX2 C-terminal" evidence="6">
    <location>
        <begin position="93"/>
        <end position="167"/>
    </location>
</feature>
<dbReference type="Proteomes" id="UP000439903">
    <property type="component" value="Unassembled WGS sequence"/>
</dbReference>
<dbReference type="EMBL" id="WTPW01001850">
    <property type="protein sequence ID" value="KAF0411831.1"/>
    <property type="molecule type" value="Genomic_DNA"/>
</dbReference>
<proteinExistence type="inferred from homology"/>